<dbReference type="EMBL" id="CAEZXP010000001">
    <property type="protein sequence ID" value="CAB4687944.1"/>
    <property type="molecule type" value="Genomic_DNA"/>
</dbReference>
<evidence type="ECO:0000256" key="3">
    <source>
        <dbReference type="ARBA" id="ARBA00022679"/>
    </source>
</evidence>
<organism evidence="13">
    <name type="scientific">freshwater metagenome</name>
    <dbReference type="NCBI Taxonomy" id="449393"/>
    <lineage>
        <taxon>unclassified sequences</taxon>
        <taxon>metagenomes</taxon>
        <taxon>ecological metagenomes</taxon>
    </lineage>
</organism>
<keyword evidence="2" id="KW-0444">Lipid biosynthesis</keyword>
<keyword evidence="8" id="KW-0460">Magnesium</keyword>
<sequence>MRAVFLVNPASGNGSTGKKWPKLAARAAELGLPGEVLFSERPGHLTELARSAAAPDTLLVAVGGDGTLNEVVNGIVGTGTTLAVLPNGTGQDFGRTYGIPQKFDDAVAVALNGTARTVDVGKVTFTATDGSRQVRHFASMGSVGMSGAVADRANGMSKALGGKATFYYALTRVFLAWKNGDVTTRFEGGERTGLMNNVVVANGRYAGGGMMLAPNAVPDDGLFDIVFFGDVSKLDFITTSPKLYGGGHLKHKKVDVVRSPWIEVESTRPLPIELEGEPSGTTPVRFEIVPAALNVRVPA</sequence>
<protein>
    <submittedName>
        <fullName evidence="13">Unannotated protein</fullName>
    </submittedName>
</protein>
<dbReference type="Gene3D" id="3.40.50.10330">
    <property type="entry name" value="Probable inorganic polyphosphate/atp-NAD kinase, domain 1"/>
    <property type="match status" value="1"/>
</dbReference>
<keyword evidence="5" id="KW-0547">Nucleotide-binding</keyword>
<dbReference type="PANTHER" id="PTHR12358:SF106">
    <property type="entry name" value="LIPID KINASE YEGS"/>
    <property type="match status" value="1"/>
</dbReference>
<evidence type="ECO:0000256" key="6">
    <source>
        <dbReference type="ARBA" id="ARBA00022777"/>
    </source>
</evidence>
<evidence type="ECO:0000259" key="12">
    <source>
        <dbReference type="PROSITE" id="PS50146"/>
    </source>
</evidence>
<keyword evidence="6" id="KW-0418">Kinase</keyword>
<dbReference type="InterPro" id="IPR017438">
    <property type="entry name" value="ATP-NAD_kinase_N"/>
</dbReference>
<evidence type="ECO:0000313" key="13">
    <source>
        <dbReference type="EMBL" id="CAB4687944.1"/>
    </source>
</evidence>
<comment type="cofactor">
    <cofactor evidence="1">
        <name>Mg(2+)</name>
        <dbReference type="ChEBI" id="CHEBI:18420"/>
    </cofactor>
</comment>
<proteinExistence type="predicted"/>
<keyword evidence="3" id="KW-0808">Transferase</keyword>
<evidence type="ECO:0000256" key="11">
    <source>
        <dbReference type="ARBA" id="ARBA00023264"/>
    </source>
</evidence>
<reference evidence="13" key="1">
    <citation type="submission" date="2020-05" db="EMBL/GenBank/DDBJ databases">
        <authorList>
            <person name="Chiriac C."/>
            <person name="Salcher M."/>
            <person name="Ghai R."/>
            <person name="Kavagutti S V."/>
        </authorList>
    </citation>
    <scope>NUCLEOTIDE SEQUENCE</scope>
</reference>
<dbReference type="Pfam" id="PF00781">
    <property type="entry name" value="DAGK_cat"/>
    <property type="match status" value="1"/>
</dbReference>
<accession>A0A6J6NTA7</accession>
<dbReference type="PANTHER" id="PTHR12358">
    <property type="entry name" value="SPHINGOSINE KINASE"/>
    <property type="match status" value="1"/>
</dbReference>
<dbReference type="AlphaFoldDB" id="A0A6J6NTA7"/>
<dbReference type="SUPFAM" id="SSF111331">
    <property type="entry name" value="NAD kinase/diacylglycerol kinase-like"/>
    <property type="match status" value="1"/>
</dbReference>
<evidence type="ECO:0000256" key="1">
    <source>
        <dbReference type="ARBA" id="ARBA00001946"/>
    </source>
</evidence>
<keyword evidence="4" id="KW-0479">Metal-binding</keyword>
<name>A0A6J6NTA7_9ZZZZ</name>
<dbReference type="InterPro" id="IPR050187">
    <property type="entry name" value="Lipid_Phosphate_FormReg"/>
</dbReference>
<evidence type="ECO:0000256" key="2">
    <source>
        <dbReference type="ARBA" id="ARBA00022516"/>
    </source>
</evidence>
<keyword evidence="7" id="KW-0067">ATP-binding</keyword>
<dbReference type="GO" id="GO:0008654">
    <property type="term" value="P:phospholipid biosynthetic process"/>
    <property type="evidence" value="ECO:0007669"/>
    <property type="project" value="UniProtKB-KW"/>
</dbReference>
<feature type="domain" description="DAGKc" evidence="12">
    <location>
        <begin position="1"/>
        <end position="127"/>
    </location>
</feature>
<gene>
    <name evidence="13" type="ORF">UFOPK2399_00493</name>
</gene>
<evidence type="ECO:0000256" key="10">
    <source>
        <dbReference type="ARBA" id="ARBA00023209"/>
    </source>
</evidence>
<dbReference type="InterPro" id="IPR005218">
    <property type="entry name" value="Diacylglycerol/lipid_kinase"/>
</dbReference>
<keyword evidence="9" id="KW-0443">Lipid metabolism</keyword>
<dbReference type="Gene3D" id="2.60.200.40">
    <property type="match status" value="1"/>
</dbReference>
<dbReference type="NCBIfam" id="TIGR00147">
    <property type="entry name" value="YegS/Rv2252/BmrU family lipid kinase"/>
    <property type="match status" value="1"/>
</dbReference>
<keyword evidence="10" id="KW-0594">Phospholipid biosynthesis</keyword>
<dbReference type="InterPro" id="IPR016064">
    <property type="entry name" value="NAD/diacylglycerol_kinase_sf"/>
</dbReference>
<dbReference type="InterPro" id="IPR001206">
    <property type="entry name" value="Diacylglycerol_kinase_cat_dom"/>
</dbReference>
<evidence type="ECO:0000256" key="7">
    <source>
        <dbReference type="ARBA" id="ARBA00022840"/>
    </source>
</evidence>
<dbReference type="GO" id="GO:0005524">
    <property type="term" value="F:ATP binding"/>
    <property type="evidence" value="ECO:0007669"/>
    <property type="project" value="UniProtKB-KW"/>
</dbReference>
<dbReference type="GO" id="GO:0046872">
    <property type="term" value="F:metal ion binding"/>
    <property type="evidence" value="ECO:0007669"/>
    <property type="project" value="UniProtKB-KW"/>
</dbReference>
<dbReference type="SMART" id="SM00046">
    <property type="entry name" value="DAGKc"/>
    <property type="match status" value="1"/>
</dbReference>
<evidence type="ECO:0000256" key="4">
    <source>
        <dbReference type="ARBA" id="ARBA00022723"/>
    </source>
</evidence>
<dbReference type="GO" id="GO:0016301">
    <property type="term" value="F:kinase activity"/>
    <property type="evidence" value="ECO:0007669"/>
    <property type="project" value="UniProtKB-KW"/>
</dbReference>
<evidence type="ECO:0000256" key="9">
    <source>
        <dbReference type="ARBA" id="ARBA00023098"/>
    </source>
</evidence>
<dbReference type="InterPro" id="IPR045540">
    <property type="entry name" value="YegS/DAGK_C"/>
</dbReference>
<evidence type="ECO:0000256" key="5">
    <source>
        <dbReference type="ARBA" id="ARBA00022741"/>
    </source>
</evidence>
<dbReference type="PROSITE" id="PS50146">
    <property type="entry name" value="DAGK"/>
    <property type="match status" value="1"/>
</dbReference>
<dbReference type="GO" id="GO:0005886">
    <property type="term" value="C:plasma membrane"/>
    <property type="evidence" value="ECO:0007669"/>
    <property type="project" value="TreeGrafter"/>
</dbReference>
<evidence type="ECO:0000256" key="8">
    <source>
        <dbReference type="ARBA" id="ARBA00022842"/>
    </source>
</evidence>
<keyword evidence="11" id="KW-1208">Phospholipid metabolism</keyword>
<dbReference type="Pfam" id="PF19279">
    <property type="entry name" value="YegS_C"/>
    <property type="match status" value="1"/>
</dbReference>